<organism evidence="2 3">
    <name type="scientific">Arthroderma otae (strain ATCC MYA-4605 / CBS 113480)</name>
    <name type="common">Microsporum canis</name>
    <dbReference type="NCBI Taxonomy" id="554155"/>
    <lineage>
        <taxon>Eukaryota</taxon>
        <taxon>Fungi</taxon>
        <taxon>Dikarya</taxon>
        <taxon>Ascomycota</taxon>
        <taxon>Pezizomycotina</taxon>
        <taxon>Eurotiomycetes</taxon>
        <taxon>Eurotiomycetidae</taxon>
        <taxon>Onygenales</taxon>
        <taxon>Arthrodermataceae</taxon>
        <taxon>Microsporum</taxon>
    </lineage>
</organism>
<dbReference type="RefSeq" id="XP_002848517.1">
    <property type="nucleotide sequence ID" value="XM_002848471.1"/>
</dbReference>
<dbReference type="Proteomes" id="UP000002035">
    <property type="component" value="Unassembled WGS sequence"/>
</dbReference>
<feature type="compositionally biased region" description="Polar residues" evidence="1">
    <location>
        <begin position="170"/>
        <end position="179"/>
    </location>
</feature>
<feature type="region of interest" description="Disordered" evidence="1">
    <location>
        <begin position="118"/>
        <end position="146"/>
    </location>
</feature>
<evidence type="ECO:0000256" key="1">
    <source>
        <dbReference type="SAM" id="MobiDB-lite"/>
    </source>
</evidence>
<evidence type="ECO:0000313" key="3">
    <source>
        <dbReference type="Proteomes" id="UP000002035"/>
    </source>
</evidence>
<gene>
    <name evidence="2" type="ORF">MCYG_01451</name>
</gene>
<dbReference type="EMBL" id="DS995702">
    <property type="protein sequence ID" value="EEQ28632.1"/>
    <property type="molecule type" value="Genomic_DNA"/>
</dbReference>
<dbReference type="VEuPathDB" id="FungiDB:MCYG_01451"/>
<sequence length="188" mass="21975">MTSSNDDGQSNGNFEGYVFKSCLDAAVVVDEKFYGPLPDVVSMQGRFLRPRPETPTFDPEYYPDFARKLAFLLDGVPFRQKVRRRKYGEEIVEEWIEGHTPIEIREKWISEQEKKMKQHDAILENPTPPTPEDERRAKEERMAAERDKARLVWEKYKAIKKQKKRKAAELSSSSTQTLPNPRKRQMPS</sequence>
<dbReference type="OrthoDB" id="4207191at2759"/>
<feature type="compositionally biased region" description="Basic and acidic residues" evidence="1">
    <location>
        <begin position="132"/>
        <end position="146"/>
    </location>
</feature>
<keyword evidence="3" id="KW-1185">Reference proteome</keyword>
<accession>C5FH02</accession>
<feature type="region of interest" description="Disordered" evidence="1">
    <location>
        <begin position="161"/>
        <end position="188"/>
    </location>
</feature>
<reference evidence="3" key="1">
    <citation type="journal article" date="2012" name="MBio">
        <title>Comparative genome analysis of Trichophyton rubrum and related dermatophytes reveals candidate genes involved in infection.</title>
        <authorList>
            <person name="Martinez D.A."/>
            <person name="Oliver B.G."/>
            <person name="Graeser Y."/>
            <person name="Goldberg J.M."/>
            <person name="Li W."/>
            <person name="Martinez-Rossi N.M."/>
            <person name="Monod M."/>
            <person name="Shelest E."/>
            <person name="Barton R.C."/>
            <person name="Birch E."/>
            <person name="Brakhage A.A."/>
            <person name="Chen Z."/>
            <person name="Gurr S.J."/>
            <person name="Heiman D."/>
            <person name="Heitman J."/>
            <person name="Kosti I."/>
            <person name="Rossi A."/>
            <person name="Saif S."/>
            <person name="Samalova M."/>
            <person name="Saunders C.W."/>
            <person name="Shea T."/>
            <person name="Summerbell R.C."/>
            <person name="Xu J."/>
            <person name="Young S."/>
            <person name="Zeng Q."/>
            <person name="Birren B.W."/>
            <person name="Cuomo C.A."/>
            <person name="White T.C."/>
        </authorList>
    </citation>
    <scope>NUCLEOTIDE SEQUENCE [LARGE SCALE GENOMIC DNA]</scope>
    <source>
        <strain evidence="3">ATCC MYA-4605 / CBS 113480</strain>
    </source>
</reference>
<name>C5FH02_ARTOC</name>
<protein>
    <submittedName>
        <fullName evidence="2">Uncharacterized protein</fullName>
    </submittedName>
</protein>
<dbReference type="GeneID" id="9230655"/>
<dbReference type="AlphaFoldDB" id="C5FH02"/>
<evidence type="ECO:0000313" key="2">
    <source>
        <dbReference type="EMBL" id="EEQ28632.1"/>
    </source>
</evidence>
<dbReference type="HOGENOM" id="CLU_1440717_0_0_1"/>
<proteinExistence type="predicted"/>